<reference evidence="1 2" key="1">
    <citation type="submission" date="2018-01" db="EMBL/GenBank/DDBJ databases">
        <title>Complete genome sequence of Streptomyces lunaelactis MM109T, a Ferroverdin A producer isolated from cave moonmilk deposits.</title>
        <authorList>
            <person name="Naome A."/>
            <person name="Martinet L."/>
            <person name="Maciejewska M."/>
            <person name="Anderssen S."/>
            <person name="Adam D."/>
            <person name="Tenconi E."/>
            <person name="Deflandre B."/>
            <person name="Arguelles-Arias A."/>
            <person name="Calusinska M."/>
            <person name="Copieters W."/>
            <person name="Karim L."/>
            <person name="Hanikenne M."/>
            <person name="Baurain D."/>
            <person name="van Wezel G."/>
            <person name="Smargiasso N."/>
            <person name="de Pauw E."/>
            <person name="Delfosse P."/>
            <person name="Rigali S."/>
        </authorList>
    </citation>
    <scope>NUCLEOTIDE SEQUENCE [LARGE SCALE GENOMIC DNA]</scope>
    <source>
        <strain evidence="1 2">MM109</strain>
    </source>
</reference>
<dbReference type="KEGG" id="slk:SLUN_02140"/>
<keyword evidence="2" id="KW-1185">Reference proteome</keyword>
<dbReference type="EMBL" id="CP026304">
    <property type="protein sequence ID" value="AVZ71214.1"/>
    <property type="molecule type" value="Genomic_DNA"/>
</dbReference>
<sequence length="99" mass="10697">MLPAVGEEVPAMKLFDGPVVQMPSERAMMLINRRDAEDSAAQRHRTSAAGGFWRAWTHCRFSSRPMAPAVEDAWICSLSGHQRIGDGLNATFAAAPAGT</sequence>
<evidence type="ECO:0000313" key="1">
    <source>
        <dbReference type="EMBL" id="AVZ71214.1"/>
    </source>
</evidence>
<proteinExistence type="predicted"/>
<dbReference type="Proteomes" id="UP000244201">
    <property type="component" value="Chromosome"/>
</dbReference>
<evidence type="ECO:0000313" key="2">
    <source>
        <dbReference type="Proteomes" id="UP000244201"/>
    </source>
</evidence>
<accession>A0A2R4SWJ0</accession>
<protein>
    <submittedName>
        <fullName evidence="1">Uncharacterized protein</fullName>
    </submittedName>
</protein>
<organism evidence="1 2">
    <name type="scientific">Streptomyces lunaelactis</name>
    <dbReference type="NCBI Taxonomy" id="1535768"/>
    <lineage>
        <taxon>Bacteria</taxon>
        <taxon>Bacillati</taxon>
        <taxon>Actinomycetota</taxon>
        <taxon>Actinomycetes</taxon>
        <taxon>Kitasatosporales</taxon>
        <taxon>Streptomycetaceae</taxon>
        <taxon>Streptomyces</taxon>
    </lineage>
</organism>
<dbReference type="AlphaFoldDB" id="A0A2R4SWJ0"/>
<name>A0A2R4SWJ0_9ACTN</name>
<gene>
    <name evidence="1" type="ORF">SLUN_02140</name>
</gene>